<protein>
    <submittedName>
        <fullName evidence="1">Uncharacterized protein</fullName>
    </submittedName>
</protein>
<keyword evidence="2" id="KW-1185">Reference proteome</keyword>
<gene>
    <name evidence="1" type="ORF">PISMIDRAFT_20297</name>
</gene>
<reference evidence="1 2" key="1">
    <citation type="submission" date="2014-04" db="EMBL/GenBank/DDBJ databases">
        <authorList>
            <consortium name="DOE Joint Genome Institute"/>
            <person name="Kuo A."/>
            <person name="Kohler A."/>
            <person name="Costa M.D."/>
            <person name="Nagy L.G."/>
            <person name="Floudas D."/>
            <person name="Copeland A."/>
            <person name="Barry K.W."/>
            <person name="Cichocki N."/>
            <person name="Veneault-Fourrey C."/>
            <person name="LaButti K."/>
            <person name="Lindquist E.A."/>
            <person name="Lipzen A."/>
            <person name="Lundell T."/>
            <person name="Morin E."/>
            <person name="Murat C."/>
            <person name="Sun H."/>
            <person name="Tunlid A."/>
            <person name="Henrissat B."/>
            <person name="Grigoriev I.V."/>
            <person name="Hibbett D.S."/>
            <person name="Martin F."/>
            <person name="Nordberg H.P."/>
            <person name="Cantor M.N."/>
            <person name="Hua S.X."/>
        </authorList>
    </citation>
    <scope>NUCLEOTIDE SEQUENCE [LARGE SCALE GENOMIC DNA]</scope>
    <source>
        <strain evidence="1 2">441</strain>
    </source>
</reference>
<dbReference type="EMBL" id="KN834591">
    <property type="protein sequence ID" value="KIK10539.1"/>
    <property type="molecule type" value="Genomic_DNA"/>
</dbReference>
<sequence length="61" mass="6448">MVAVIAIVGRLAPFAPFAKSHVAEMAVAGPWERLQTTTARALRRVLWAHHGPTALAMEGGG</sequence>
<accession>A0A0C9Y976</accession>
<dbReference type="Proteomes" id="UP000054018">
    <property type="component" value="Unassembled WGS sequence"/>
</dbReference>
<name>A0A0C9Y976_9AGAM</name>
<organism evidence="1 2">
    <name type="scientific">Pisolithus microcarpus 441</name>
    <dbReference type="NCBI Taxonomy" id="765257"/>
    <lineage>
        <taxon>Eukaryota</taxon>
        <taxon>Fungi</taxon>
        <taxon>Dikarya</taxon>
        <taxon>Basidiomycota</taxon>
        <taxon>Agaricomycotina</taxon>
        <taxon>Agaricomycetes</taxon>
        <taxon>Agaricomycetidae</taxon>
        <taxon>Boletales</taxon>
        <taxon>Sclerodermatineae</taxon>
        <taxon>Pisolithaceae</taxon>
        <taxon>Pisolithus</taxon>
    </lineage>
</organism>
<evidence type="ECO:0000313" key="1">
    <source>
        <dbReference type="EMBL" id="KIK10539.1"/>
    </source>
</evidence>
<evidence type="ECO:0000313" key="2">
    <source>
        <dbReference type="Proteomes" id="UP000054018"/>
    </source>
</evidence>
<reference evidence="2" key="2">
    <citation type="submission" date="2015-01" db="EMBL/GenBank/DDBJ databases">
        <title>Evolutionary Origins and Diversification of the Mycorrhizal Mutualists.</title>
        <authorList>
            <consortium name="DOE Joint Genome Institute"/>
            <consortium name="Mycorrhizal Genomics Consortium"/>
            <person name="Kohler A."/>
            <person name="Kuo A."/>
            <person name="Nagy L.G."/>
            <person name="Floudas D."/>
            <person name="Copeland A."/>
            <person name="Barry K.W."/>
            <person name="Cichocki N."/>
            <person name="Veneault-Fourrey C."/>
            <person name="LaButti K."/>
            <person name="Lindquist E.A."/>
            <person name="Lipzen A."/>
            <person name="Lundell T."/>
            <person name="Morin E."/>
            <person name="Murat C."/>
            <person name="Riley R."/>
            <person name="Ohm R."/>
            <person name="Sun H."/>
            <person name="Tunlid A."/>
            <person name="Henrissat B."/>
            <person name="Grigoriev I.V."/>
            <person name="Hibbett D.S."/>
            <person name="Martin F."/>
        </authorList>
    </citation>
    <scope>NUCLEOTIDE SEQUENCE [LARGE SCALE GENOMIC DNA]</scope>
    <source>
        <strain evidence="2">441</strain>
    </source>
</reference>
<dbReference type="AlphaFoldDB" id="A0A0C9Y976"/>
<proteinExistence type="predicted"/>
<dbReference type="HOGENOM" id="CLU_2923591_0_0_1"/>